<dbReference type="InterPro" id="IPR059052">
    <property type="entry name" value="HH_YbhG-like"/>
</dbReference>
<accession>A0A4R7BAD7</accession>
<dbReference type="PROSITE" id="PS51257">
    <property type="entry name" value="PROKAR_LIPOPROTEIN"/>
    <property type="match status" value="1"/>
</dbReference>
<dbReference type="PANTHER" id="PTHR32347">
    <property type="entry name" value="EFFLUX SYSTEM COMPONENT YKNX-RELATED"/>
    <property type="match status" value="1"/>
</dbReference>
<keyword evidence="6" id="KW-1185">Reference proteome</keyword>
<evidence type="ECO:0000256" key="2">
    <source>
        <dbReference type="ARBA" id="ARBA00023054"/>
    </source>
</evidence>
<sequence length="322" mass="35745">MVNKNIQRFSGVLSVVICTVLATGCGQQSRDGYQGYVEGDFVYMSTPYAGKMTNLHVRRGQEVAPHRLLFAIDATDETYAMQHAHAQYESANASLKDLKKGRRPAEINAIRAQLAQAEASAKRSDQQLARDEELFKANIISQAQIEASRAARAADQAKSEEIRSQLDSATQPARQDQIQSQEAQVQGARASYDQSQYRVQQKSVTSSVQATIVDIFYREGEWVQSNVPVIKLLPADNVKIKFFVPENDLQKVHPGQNLRLTCDGCQPGLVAVIDYVSPDSEYTPPMIYSNESRSKLVYLIEARPDKATARALRVGQPVEVLL</sequence>
<evidence type="ECO:0000256" key="1">
    <source>
        <dbReference type="ARBA" id="ARBA00004196"/>
    </source>
</evidence>
<proteinExistence type="predicted"/>
<dbReference type="InterPro" id="IPR050465">
    <property type="entry name" value="UPF0194_transport"/>
</dbReference>
<protein>
    <submittedName>
        <fullName evidence="5">HlyD family secretion protein</fullName>
    </submittedName>
</protein>
<keyword evidence="2" id="KW-0175">Coiled coil</keyword>
<dbReference type="Gene3D" id="2.40.50.100">
    <property type="match status" value="1"/>
</dbReference>
<feature type="compositionally biased region" description="Polar residues" evidence="3">
    <location>
        <begin position="165"/>
        <end position="184"/>
    </location>
</feature>
<dbReference type="Gene3D" id="2.40.30.170">
    <property type="match status" value="1"/>
</dbReference>
<name>A0A4R7BAD7_9NEIS</name>
<evidence type="ECO:0000313" key="6">
    <source>
        <dbReference type="Proteomes" id="UP000295611"/>
    </source>
</evidence>
<dbReference type="GO" id="GO:0030313">
    <property type="term" value="C:cell envelope"/>
    <property type="evidence" value="ECO:0007669"/>
    <property type="project" value="UniProtKB-SubCell"/>
</dbReference>
<reference evidence="5 6" key="1">
    <citation type="submission" date="2019-03" db="EMBL/GenBank/DDBJ databases">
        <title>Genomic Encyclopedia of Type Strains, Phase III (KMG-III): the genomes of soil and plant-associated and newly described type strains.</title>
        <authorList>
            <person name="Whitman W."/>
        </authorList>
    </citation>
    <scope>NUCLEOTIDE SEQUENCE [LARGE SCALE GENOMIC DNA]</scope>
    <source>
        <strain evidence="5 6">CECT 8976</strain>
    </source>
</reference>
<organism evidence="5 6">
    <name type="scientific">Paludibacterium purpuratum</name>
    <dbReference type="NCBI Taxonomy" id="1144873"/>
    <lineage>
        <taxon>Bacteria</taxon>
        <taxon>Pseudomonadati</taxon>
        <taxon>Pseudomonadota</taxon>
        <taxon>Betaproteobacteria</taxon>
        <taxon>Neisseriales</taxon>
        <taxon>Chromobacteriaceae</taxon>
        <taxon>Paludibacterium</taxon>
    </lineage>
</organism>
<dbReference type="EMBL" id="SNZP01000003">
    <property type="protein sequence ID" value="TDR81553.1"/>
    <property type="molecule type" value="Genomic_DNA"/>
</dbReference>
<comment type="subcellular location">
    <subcellularLocation>
        <location evidence="1">Cell envelope</location>
    </subcellularLocation>
</comment>
<gene>
    <name evidence="5" type="ORF">DFP86_103206</name>
</gene>
<dbReference type="PANTHER" id="PTHR32347:SF23">
    <property type="entry name" value="BLL5650 PROTEIN"/>
    <property type="match status" value="1"/>
</dbReference>
<dbReference type="Pfam" id="PF25881">
    <property type="entry name" value="HH_YBHG"/>
    <property type="match status" value="1"/>
</dbReference>
<dbReference type="OrthoDB" id="8558741at2"/>
<feature type="domain" description="YbhG-like alpha-helical hairpin" evidence="4">
    <location>
        <begin position="75"/>
        <end position="200"/>
    </location>
</feature>
<dbReference type="AlphaFoldDB" id="A0A4R7BAD7"/>
<feature type="region of interest" description="Disordered" evidence="3">
    <location>
        <begin position="156"/>
        <end position="189"/>
    </location>
</feature>
<comment type="caution">
    <text evidence="5">The sequence shown here is derived from an EMBL/GenBank/DDBJ whole genome shotgun (WGS) entry which is preliminary data.</text>
</comment>
<dbReference type="Gene3D" id="1.10.287.470">
    <property type="entry name" value="Helix hairpin bin"/>
    <property type="match status" value="1"/>
</dbReference>
<evidence type="ECO:0000259" key="4">
    <source>
        <dbReference type="Pfam" id="PF25881"/>
    </source>
</evidence>
<dbReference type="Proteomes" id="UP000295611">
    <property type="component" value="Unassembled WGS sequence"/>
</dbReference>
<evidence type="ECO:0000256" key="3">
    <source>
        <dbReference type="SAM" id="MobiDB-lite"/>
    </source>
</evidence>
<evidence type="ECO:0000313" key="5">
    <source>
        <dbReference type="EMBL" id="TDR81553.1"/>
    </source>
</evidence>